<sequence>MKLTYFQGNPPNFGDELNTSMWQHLLPADFFDRDSSVLFLGIGSIIQHSYPKTSKKLVVGAGYGGYTRKPDVHDGSWEFWFVRGPQTAHELGLDPALAIADAAILLRETPLPHPAPDIGVGFMPHYESIERGNWQEACALAGITFIDPTEPTEKVISQIRGAKLVITEAMHGAIVADALRTPWIGIRAMHHVHRFKWYDWARALNIDYAPRSVIPSNCREAWAYTTGRSGSGARAISVAGSTAAAPFNRAFQHLAARSLQKLATSDAQLSSDREIDLATDQAMSTINHMLRAYARGAVGLI</sequence>
<keyword evidence="2" id="KW-0670">Pyruvate</keyword>
<dbReference type="RefSeq" id="WP_085800813.1">
    <property type="nucleotide sequence ID" value="NZ_FWXB01000010.1"/>
</dbReference>
<dbReference type="EMBL" id="FWXB01000010">
    <property type="protein sequence ID" value="SMC12860.1"/>
    <property type="molecule type" value="Genomic_DNA"/>
</dbReference>
<dbReference type="Proteomes" id="UP000193224">
    <property type="component" value="Unassembled WGS sequence"/>
</dbReference>
<keyword evidence="2" id="KW-0808">Transferase</keyword>
<dbReference type="EC" id="2.5.1.98" evidence="2"/>
<evidence type="ECO:0000259" key="1">
    <source>
        <dbReference type="Pfam" id="PF04230"/>
    </source>
</evidence>
<dbReference type="Pfam" id="PF04230">
    <property type="entry name" value="PS_pyruv_trans"/>
    <property type="match status" value="1"/>
</dbReference>
<reference evidence="2 3" key="1">
    <citation type="submission" date="2017-03" db="EMBL/GenBank/DDBJ databases">
        <authorList>
            <person name="Afonso C.L."/>
            <person name="Miller P.J."/>
            <person name="Scott M.A."/>
            <person name="Spackman E."/>
            <person name="Goraichik I."/>
            <person name="Dimitrov K.M."/>
            <person name="Suarez D.L."/>
            <person name="Swayne D.E."/>
        </authorList>
    </citation>
    <scope>NUCLEOTIDE SEQUENCE [LARGE SCALE GENOMIC DNA]</scope>
    <source>
        <strain evidence="2 3">CECT 7745</strain>
    </source>
</reference>
<proteinExistence type="predicted"/>
<evidence type="ECO:0000313" key="2">
    <source>
        <dbReference type="EMBL" id="SMC12860.1"/>
    </source>
</evidence>
<evidence type="ECO:0000313" key="3">
    <source>
        <dbReference type="Proteomes" id="UP000193224"/>
    </source>
</evidence>
<feature type="domain" description="Polysaccharide pyruvyl transferase" evidence="1">
    <location>
        <begin position="50"/>
        <end position="186"/>
    </location>
</feature>
<name>A0A1X7BTN1_9RHOB</name>
<gene>
    <name evidence="2" type="primary">pssM</name>
    <name evidence="2" type="ORF">ROA7745_02692</name>
</gene>
<dbReference type="InterPro" id="IPR007345">
    <property type="entry name" value="Polysacch_pyruvyl_Trfase"/>
</dbReference>
<protein>
    <submittedName>
        <fullName evidence="2">Exopolysaccharide glucosyl ketal-pyruvate-transferase</fullName>
        <ecNumber evidence="2">2.5.1.98</ecNumber>
    </submittedName>
</protein>
<dbReference type="OrthoDB" id="9803627at2"/>
<organism evidence="2 3">
    <name type="scientific">Roseovarius aestuarii</name>
    <dbReference type="NCBI Taxonomy" id="475083"/>
    <lineage>
        <taxon>Bacteria</taxon>
        <taxon>Pseudomonadati</taxon>
        <taxon>Pseudomonadota</taxon>
        <taxon>Alphaproteobacteria</taxon>
        <taxon>Rhodobacterales</taxon>
        <taxon>Roseobacteraceae</taxon>
        <taxon>Roseovarius</taxon>
    </lineage>
</organism>
<dbReference type="AlphaFoldDB" id="A0A1X7BTN1"/>
<keyword evidence="3" id="KW-1185">Reference proteome</keyword>
<dbReference type="GO" id="GO:0016740">
    <property type="term" value="F:transferase activity"/>
    <property type="evidence" value="ECO:0007669"/>
    <property type="project" value="UniProtKB-KW"/>
</dbReference>
<accession>A0A1X7BTN1</accession>